<sequence length="97" mass="11186">MKEYKTVKKEVEILDKFICDLCGKDMSEIGGIPLDENNNIIEDYFETNDIDGYSGGSLEFNFGYFSKRDGNYYKGEICDGCFDKHFAKLLKKIKKGR</sequence>
<reference evidence="1" key="1">
    <citation type="journal article" date="2015" name="Nature">
        <title>Complex archaea that bridge the gap between prokaryotes and eukaryotes.</title>
        <authorList>
            <person name="Spang A."/>
            <person name="Saw J.H."/>
            <person name="Jorgensen S.L."/>
            <person name="Zaremba-Niedzwiedzka K."/>
            <person name="Martijn J."/>
            <person name="Lind A.E."/>
            <person name="van Eijk R."/>
            <person name="Schleper C."/>
            <person name="Guy L."/>
            <person name="Ettema T.J."/>
        </authorList>
    </citation>
    <scope>NUCLEOTIDE SEQUENCE</scope>
</reference>
<dbReference type="EMBL" id="LAZR01000743">
    <property type="protein sequence ID" value="KKN58993.1"/>
    <property type="molecule type" value="Genomic_DNA"/>
</dbReference>
<evidence type="ECO:0000313" key="1">
    <source>
        <dbReference type="EMBL" id="KKN58993.1"/>
    </source>
</evidence>
<gene>
    <name evidence="1" type="ORF">LCGC14_0546680</name>
</gene>
<organism evidence="1">
    <name type="scientific">marine sediment metagenome</name>
    <dbReference type="NCBI Taxonomy" id="412755"/>
    <lineage>
        <taxon>unclassified sequences</taxon>
        <taxon>metagenomes</taxon>
        <taxon>ecological metagenomes</taxon>
    </lineage>
</organism>
<protein>
    <submittedName>
        <fullName evidence="1">Uncharacterized protein</fullName>
    </submittedName>
</protein>
<proteinExistence type="predicted"/>
<comment type="caution">
    <text evidence="1">The sequence shown here is derived from an EMBL/GenBank/DDBJ whole genome shotgun (WGS) entry which is preliminary data.</text>
</comment>
<accession>A0A0F9UZE9</accession>
<name>A0A0F9UZE9_9ZZZZ</name>
<dbReference type="AlphaFoldDB" id="A0A0F9UZE9"/>